<evidence type="ECO:0000256" key="2">
    <source>
        <dbReference type="ARBA" id="ARBA00007255"/>
    </source>
</evidence>
<dbReference type="RefSeq" id="XP_002787694.1">
    <property type="nucleotide sequence ID" value="XM_002787648.1"/>
</dbReference>
<evidence type="ECO:0000256" key="7">
    <source>
        <dbReference type="ARBA" id="ARBA00023128"/>
    </source>
</evidence>
<evidence type="ECO:0000256" key="6">
    <source>
        <dbReference type="ARBA" id="ARBA00023004"/>
    </source>
</evidence>
<evidence type="ECO:0000256" key="4">
    <source>
        <dbReference type="ARBA" id="ARBA00022723"/>
    </source>
</evidence>
<organism evidence="13">
    <name type="scientific">Perkinsus marinus (strain ATCC 50983 / TXsc)</name>
    <dbReference type="NCBI Taxonomy" id="423536"/>
    <lineage>
        <taxon>Eukaryota</taxon>
        <taxon>Sar</taxon>
        <taxon>Alveolata</taxon>
        <taxon>Perkinsozoa</taxon>
        <taxon>Perkinsea</taxon>
        <taxon>Perkinsida</taxon>
        <taxon>Perkinsidae</taxon>
        <taxon>Perkinsus</taxon>
    </lineage>
</organism>
<dbReference type="Pfam" id="PF01265">
    <property type="entry name" value="Cyto_heme_lyase"/>
    <property type="match status" value="1"/>
</dbReference>
<dbReference type="InParanoid" id="C5K7F5"/>
<dbReference type="FunCoup" id="C5K7F5">
    <property type="interactions" value="130"/>
</dbReference>
<dbReference type="EMBL" id="GG671079">
    <property type="protein sequence ID" value="EER19490.1"/>
    <property type="molecule type" value="Genomic_DNA"/>
</dbReference>
<keyword evidence="6 10" id="KW-0408">Iron</keyword>
<evidence type="ECO:0000313" key="12">
    <source>
        <dbReference type="EMBL" id="EER19490.1"/>
    </source>
</evidence>
<keyword evidence="3 10" id="KW-0349">Heme</keyword>
<keyword evidence="8 10" id="KW-0472">Membrane</keyword>
<keyword evidence="4 10" id="KW-0479">Metal-binding</keyword>
<gene>
    <name evidence="12" type="ORF">Pmar_PMAR012471</name>
</gene>
<accession>C5K7F5</accession>
<dbReference type="GO" id="GO:0004408">
    <property type="term" value="F:holocytochrome-c synthase activity"/>
    <property type="evidence" value="ECO:0007669"/>
    <property type="project" value="UniProtKB-EC"/>
</dbReference>
<dbReference type="EC" id="4.4.1.17" evidence="10"/>
<evidence type="ECO:0000256" key="3">
    <source>
        <dbReference type="ARBA" id="ARBA00022617"/>
    </source>
</evidence>
<comment type="catalytic activity">
    <reaction evidence="10">
        <text>holo-[cytochrome c] = apo-[cytochrome c] + heme b</text>
        <dbReference type="Rhea" id="RHEA:22648"/>
        <dbReference type="Rhea" id="RHEA-COMP:10725"/>
        <dbReference type="Rhea" id="RHEA-COMP:10726"/>
        <dbReference type="ChEBI" id="CHEBI:29950"/>
        <dbReference type="ChEBI" id="CHEBI:60344"/>
        <dbReference type="ChEBI" id="CHEBI:83739"/>
        <dbReference type="EC" id="4.4.1.17"/>
    </reaction>
</comment>
<comment type="similarity">
    <text evidence="2 10">Belongs to the cytochrome c-type heme lyase family.</text>
</comment>
<dbReference type="PROSITE" id="PS00822">
    <property type="entry name" value="CYTO_HEME_LYASE_2"/>
    <property type="match status" value="1"/>
</dbReference>
<feature type="region of interest" description="Disordered" evidence="11">
    <location>
        <begin position="1"/>
        <end position="32"/>
    </location>
</feature>
<proteinExistence type="inferred from homology"/>
<evidence type="ECO:0000256" key="11">
    <source>
        <dbReference type="SAM" id="MobiDB-lite"/>
    </source>
</evidence>
<sequence length="253" mass="28771">MADSGTEVVGGSHGEEREGYEAKGAGEVVNPLSSGSGVECPFGFGGGSSDKWEKIAARRSEAVDPRNMMPKFSQEKAPDQRVDLSVEREKSSIPKTGSEGTWVYPSPQQFYHALRRRNKSAEADSMDAVVYVHNRVNERTWEGILEWEKTLHPDCLEPSLQRFVGRFNDLSLRAQLHGWLYGRPRPFDRHDWFIDRCGQRTVRYIVDYYDEPTEKADEGGFDVVIETRPAALDSAGNFWDCVRMRARRLFSMD</sequence>
<dbReference type="GeneID" id="9039751"/>
<evidence type="ECO:0000313" key="13">
    <source>
        <dbReference type="Proteomes" id="UP000007800"/>
    </source>
</evidence>
<dbReference type="InterPro" id="IPR000511">
    <property type="entry name" value="Holocyt_c/c1_synthase"/>
</dbReference>
<keyword evidence="9 10" id="KW-0456">Lyase</keyword>
<evidence type="ECO:0000256" key="5">
    <source>
        <dbReference type="ARBA" id="ARBA00022792"/>
    </source>
</evidence>
<dbReference type="GO" id="GO:0005743">
    <property type="term" value="C:mitochondrial inner membrane"/>
    <property type="evidence" value="ECO:0007669"/>
    <property type="project" value="UniProtKB-SubCell"/>
</dbReference>
<keyword evidence="7 10" id="KW-0496">Mitochondrion</keyword>
<reference evidence="12 13" key="1">
    <citation type="submission" date="2008-07" db="EMBL/GenBank/DDBJ databases">
        <authorList>
            <person name="El-Sayed N."/>
            <person name="Caler E."/>
            <person name="Inman J."/>
            <person name="Amedeo P."/>
            <person name="Hass B."/>
            <person name="Wortman J."/>
        </authorList>
    </citation>
    <scope>NUCLEOTIDE SEQUENCE [LARGE SCALE GENOMIC DNA]</scope>
    <source>
        <strain evidence="13">ATCC 50983 / TXsc</strain>
    </source>
</reference>
<dbReference type="OMA" id="NEESWKH"/>
<name>C5K7F5_PERM5</name>
<keyword evidence="13" id="KW-1185">Reference proteome</keyword>
<feature type="compositionally biased region" description="Basic and acidic residues" evidence="11">
    <location>
        <begin position="73"/>
        <end position="92"/>
    </location>
</feature>
<comment type="function">
    <text evidence="10">Lyase that catalyzes the covalent linking of the heme group to the cytochrome C apoprotein to produce the mature functional cytochrome.</text>
</comment>
<keyword evidence="5 10" id="KW-0999">Mitochondrion inner membrane</keyword>
<dbReference type="Proteomes" id="UP000007800">
    <property type="component" value="Unassembled WGS sequence"/>
</dbReference>
<feature type="region of interest" description="Disordered" evidence="11">
    <location>
        <begin position="60"/>
        <end position="99"/>
    </location>
</feature>
<dbReference type="AlphaFoldDB" id="C5K7F5"/>
<evidence type="ECO:0000256" key="9">
    <source>
        <dbReference type="ARBA" id="ARBA00023239"/>
    </source>
</evidence>
<protein>
    <recommendedName>
        <fullName evidence="10">Holocytochrome c-type synthase</fullName>
        <ecNumber evidence="10">4.4.1.17</ecNumber>
    </recommendedName>
</protein>
<evidence type="ECO:0000256" key="1">
    <source>
        <dbReference type="ARBA" id="ARBA00004273"/>
    </source>
</evidence>
<dbReference type="PANTHER" id="PTHR12743:SF8">
    <property type="entry name" value="PROTEIN HRI1"/>
    <property type="match status" value="1"/>
</dbReference>
<dbReference type="PANTHER" id="PTHR12743">
    <property type="entry name" value="CYTOCHROME C1 HEME LYASE"/>
    <property type="match status" value="1"/>
</dbReference>
<comment type="subcellular location">
    <subcellularLocation>
        <location evidence="1 10">Mitochondrion inner membrane</location>
    </subcellularLocation>
</comment>
<evidence type="ECO:0000256" key="8">
    <source>
        <dbReference type="ARBA" id="ARBA00023136"/>
    </source>
</evidence>
<dbReference type="OrthoDB" id="4243at2759"/>
<dbReference type="GO" id="GO:0046872">
    <property type="term" value="F:metal ion binding"/>
    <property type="evidence" value="ECO:0007669"/>
    <property type="project" value="UniProtKB-KW"/>
</dbReference>
<evidence type="ECO:0000256" key="10">
    <source>
        <dbReference type="RuleBase" id="RU363130"/>
    </source>
</evidence>